<dbReference type="InterPro" id="IPR002227">
    <property type="entry name" value="Tyrosinase_Cu-bd"/>
</dbReference>
<keyword evidence="2" id="KW-0186">Copper</keyword>
<dbReference type="PROSITE" id="PS00498">
    <property type="entry name" value="TYROSINASE_2"/>
    <property type="match status" value="1"/>
</dbReference>
<feature type="compositionally biased region" description="Gly residues" evidence="3">
    <location>
        <begin position="506"/>
        <end position="515"/>
    </location>
</feature>
<reference evidence="6 7" key="1">
    <citation type="submission" date="2024-03" db="EMBL/GenBank/DDBJ databases">
        <title>Complete genome sequence of the green alga Chloropicon roscoffensis RCC1871.</title>
        <authorList>
            <person name="Lemieux C."/>
            <person name="Pombert J.-F."/>
            <person name="Otis C."/>
            <person name="Turmel M."/>
        </authorList>
    </citation>
    <scope>NUCLEOTIDE SEQUENCE [LARGE SCALE GENOMIC DNA]</scope>
    <source>
        <strain evidence="6 7">RCC1871</strain>
    </source>
</reference>
<dbReference type="SUPFAM" id="SSF48056">
    <property type="entry name" value="Di-copper centre-containing domain"/>
    <property type="match status" value="1"/>
</dbReference>
<dbReference type="Proteomes" id="UP001472866">
    <property type="component" value="Chromosome 03"/>
</dbReference>
<evidence type="ECO:0000256" key="4">
    <source>
        <dbReference type="SAM" id="Phobius"/>
    </source>
</evidence>
<feature type="transmembrane region" description="Helical" evidence="4">
    <location>
        <begin position="6"/>
        <end position="25"/>
    </location>
</feature>
<dbReference type="EMBL" id="CP151503">
    <property type="protein sequence ID" value="WZN61095.1"/>
    <property type="molecule type" value="Genomic_DNA"/>
</dbReference>
<dbReference type="PANTHER" id="PTHR11474">
    <property type="entry name" value="TYROSINASE FAMILY MEMBER"/>
    <property type="match status" value="1"/>
</dbReference>
<keyword evidence="4" id="KW-0472">Membrane</keyword>
<evidence type="ECO:0000313" key="6">
    <source>
        <dbReference type="EMBL" id="WZN61095.1"/>
    </source>
</evidence>
<dbReference type="PRINTS" id="PR00092">
    <property type="entry name" value="TYROSINASE"/>
</dbReference>
<dbReference type="Pfam" id="PF00264">
    <property type="entry name" value="Tyrosinase"/>
    <property type="match status" value="1"/>
</dbReference>
<keyword evidence="1" id="KW-0479">Metal-binding</keyword>
<sequence>MVYVVVFSVMMMVMFVGVCGASASLERRKEIRELTSEEWDRFAGAVNEFRLSGRWEKIANLHTDPKVWQVAHSDESGLQAAFLPWHRVFLRRMEGELQRIDPKVTMPYWNWALDSEDPAGSPVLSPDYFGGSGDPETSFCVTEGSFSDLSNETCVKRLIPRDSGGFLTLSNLKEVLVENPDYGRFVNTMENGLGLHGHLHMFLGGDMARVNSPKDPLFYAHHAFIDKLWWEWQMMHNELGSPAYKGNATAPLYPFEESASDVFSVEDMGYTYSDPLVRDPSDNSTLPRYLELGGEEDIVALGERVWRGLPNNVTALKAVVKTAPRPASKFYVAWHEMKSQAALGQAQPASPDLLAAEIDHVANILTEPRVRTRALDSVTRGLGIPVTKILEDAEIDSPEAGSPANLSCPNYDVCLSCPCEVTMYSTSFNEDLKNAIKTEVAFIRDDPWDEYLRLGGQEAAAEEMEALDGCDPDDPLCAEQTVDAGVVEGENSSSGGGSDGVVDPEVGGGEGGHGGNETKPSIAETMSNVFQKVEPLFDDPTRTTDDVETALLTDGVVFESSVEEALAKVQAMPTILPPLSSVAYDPNAAVVEEPVAAPKAEVVEEPVAEPKAAVVEEPVAEPKAEVVKEPVAAPKAEVIEEPVAAPKAEVVEEPVAEPNAEVEVGPVVLSGNGVEEPKAEVVEEPVPAVAVVQSKPREVHVGEQDTVAAEQEKVRLEWEQARQKAEEARQKAEEKAREAQEKARQKAEEARQKAEERAREAQEKQEERRRQIDARLESMMASVTANMHRVNIDNAAKLNELKTLEEQIKSSELMSQQRMDLELRLQGKQEAMLKRQIDRELEAVQVALGRAEREVEEFQAAAEEARRAAEEKQQELAETARKVVEEKKEKAGKKVEEARRKAQVRAREAREMVQQKVEEARQKAEKARFNSDKKAREAQEKARQKAEEARQKAEEARLKAEERAREAQEKAQQKVEEARERAREAQEKARQKVEEARQKAEEARLKAEERAREAREKAHQKAEEARQKAKEARQKAEERVREARERARQKAEEARLKAEEWAREAREKARQKAEEARQKVEERVREAKEKLQRRLTRRAEERAREKAERARQKAEEARQKAEEAVRGR</sequence>
<feature type="region of interest" description="Disordered" evidence="3">
    <location>
        <begin position="718"/>
        <end position="773"/>
    </location>
</feature>
<keyword evidence="7" id="KW-1185">Reference proteome</keyword>
<dbReference type="Gene3D" id="1.10.1280.10">
    <property type="entry name" value="Di-copper center containing domain from catechol oxidase"/>
    <property type="match status" value="1"/>
</dbReference>
<evidence type="ECO:0000313" key="7">
    <source>
        <dbReference type="Proteomes" id="UP001472866"/>
    </source>
</evidence>
<dbReference type="InterPro" id="IPR008922">
    <property type="entry name" value="Di-copper_centre_dom_sf"/>
</dbReference>
<feature type="region of interest" description="Disordered" evidence="3">
    <location>
        <begin position="884"/>
        <end position="1128"/>
    </location>
</feature>
<organism evidence="6 7">
    <name type="scientific">Chloropicon roscoffensis</name>
    <dbReference type="NCBI Taxonomy" id="1461544"/>
    <lineage>
        <taxon>Eukaryota</taxon>
        <taxon>Viridiplantae</taxon>
        <taxon>Chlorophyta</taxon>
        <taxon>Chloropicophyceae</taxon>
        <taxon>Chloropicales</taxon>
        <taxon>Chloropicaceae</taxon>
        <taxon>Chloropicon</taxon>
    </lineage>
</organism>
<dbReference type="Gene3D" id="6.10.140.1430">
    <property type="match status" value="1"/>
</dbReference>
<keyword evidence="4" id="KW-1133">Transmembrane helix</keyword>
<dbReference type="CDD" id="cd06503">
    <property type="entry name" value="ATP-synt_Fo_b"/>
    <property type="match status" value="2"/>
</dbReference>
<accession>A0AAX4P4Z5</accession>
<dbReference type="Gene3D" id="1.20.5.1230">
    <property type="entry name" value="Apolipoprotein A-I"/>
    <property type="match status" value="1"/>
</dbReference>
<feature type="region of interest" description="Disordered" evidence="3">
    <location>
        <begin position="487"/>
        <end position="517"/>
    </location>
</feature>
<dbReference type="GO" id="GO:0016491">
    <property type="term" value="F:oxidoreductase activity"/>
    <property type="evidence" value="ECO:0007669"/>
    <property type="project" value="InterPro"/>
</dbReference>
<dbReference type="InterPro" id="IPR050316">
    <property type="entry name" value="Tyrosinase/Hemocyanin"/>
</dbReference>
<evidence type="ECO:0000256" key="3">
    <source>
        <dbReference type="SAM" id="MobiDB-lite"/>
    </source>
</evidence>
<keyword evidence="4" id="KW-0812">Transmembrane</keyword>
<dbReference type="AlphaFoldDB" id="A0AAX4P4Z5"/>
<evidence type="ECO:0000259" key="5">
    <source>
        <dbReference type="PROSITE" id="PS00498"/>
    </source>
</evidence>
<dbReference type="PANTHER" id="PTHR11474:SF126">
    <property type="entry name" value="TYROSINASE-LIKE PROTEIN TYR-1-RELATED"/>
    <property type="match status" value="1"/>
</dbReference>
<proteinExistence type="predicted"/>
<protein>
    <submittedName>
        <fullName evidence="6">Tyrosinase</fullName>
    </submittedName>
</protein>
<name>A0AAX4P4Z5_9CHLO</name>
<evidence type="ECO:0000256" key="2">
    <source>
        <dbReference type="ARBA" id="ARBA00023008"/>
    </source>
</evidence>
<gene>
    <name evidence="6" type="ORF">HKI87_03g26290</name>
</gene>
<feature type="domain" description="Tyrosinase copper-binding" evidence="5">
    <location>
        <begin position="215"/>
        <end position="226"/>
    </location>
</feature>
<evidence type="ECO:0000256" key="1">
    <source>
        <dbReference type="ARBA" id="ARBA00022723"/>
    </source>
</evidence>
<dbReference type="GO" id="GO:0046872">
    <property type="term" value="F:metal ion binding"/>
    <property type="evidence" value="ECO:0007669"/>
    <property type="project" value="UniProtKB-KW"/>
</dbReference>